<sequence length="106" mass="11412">MGKSSSATLSCPRRGSLRRSASLAIASSLSVRTAASSSTGRWPPPCRTFTPPEMSAVPAGYPPSTGSRCACGRRPARWERWPRGPWRPNEPARRSTRTFASSCSTT</sequence>
<name>A0A8D8F4R7_CULPI</name>
<evidence type="ECO:0000313" key="2">
    <source>
        <dbReference type="EMBL" id="CAG6457423.1"/>
    </source>
</evidence>
<accession>A0A8D8F4R7</accession>
<organism evidence="2">
    <name type="scientific">Culex pipiens</name>
    <name type="common">House mosquito</name>
    <dbReference type="NCBI Taxonomy" id="7175"/>
    <lineage>
        <taxon>Eukaryota</taxon>
        <taxon>Metazoa</taxon>
        <taxon>Ecdysozoa</taxon>
        <taxon>Arthropoda</taxon>
        <taxon>Hexapoda</taxon>
        <taxon>Insecta</taxon>
        <taxon>Pterygota</taxon>
        <taxon>Neoptera</taxon>
        <taxon>Endopterygota</taxon>
        <taxon>Diptera</taxon>
        <taxon>Nematocera</taxon>
        <taxon>Culicoidea</taxon>
        <taxon>Culicidae</taxon>
        <taxon>Culicinae</taxon>
        <taxon>Culicini</taxon>
        <taxon>Culex</taxon>
        <taxon>Culex</taxon>
    </lineage>
</organism>
<evidence type="ECO:0000256" key="1">
    <source>
        <dbReference type="SAM" id="MobiDB-lite"/>
    </source>
</evidence>
<feature type="region of interest" description="Disordered" evidence="1">
    <location>
        <begin position="82"/>
        <end position="106"/>
    </location>
</feature>
<protein>
    <submittedName>
        <fullName evidence="2">(northern house mosquito) hypothetical protein</fullName>
    </submittedName>
</protein>
<dbReference type="AlphaFoldDB" id="A0A8D8F4R7"/>
<feature type="compositionally biased region" description="Polar residues" evidence="1">
    <location>
        <begin position="97"/>
        <end position="106"/>
    </location>
</feature>
<reference evidence="2" key="1">
    <citation type="submission" date="2021-05" db="EMBL/GenBank/DDBJ databases">
        <authorList>
            <person name="Alioto T."/>
            <person name="Alioto T."/>
            <person name="Gomez Garrido J."/>
        </authorList>
    </citation>
    <scope>NUCLEOTIDE SEQUENCE</scope>
</reference>
<dbReference type="EMBL" id="HBUE01032793">
    <property type="protein sequence ID" value="CAG6457423.1"/>
    <property type="molecule type" value="Transcribed_RNA"/>
</dbReference>
<proteinExistence type="predicted"/>